<feature type="compositionally biased region" description="Pro residues" evidence="2">
    <location>
        <begin position="777"/>
        <end position="792"/>
    </location>
</feature>
<dbReference type="SMART" id="SM00065">
    <property type="entry name" value="GAF"/>
    <property type="match status" value="1"/>
</dbReference>
<dbReference type="Proteomes" id="UP000299211">
    <property type="component" value="Unassembled WGS sequence"/>
</dbReference>
<feature type="compositionally biased region" description="Low complexity" evidence="2">
    <location>
        <begin position="321"/>
        <end position="332"/>
    </location>
</feature>
<evidence type="ECO:0000313" key="5">
    <source>
        <dbReference type="Proteomes" id="UP000299211"/>
    </source>
</evidence>
<dbReference type="InterPro" id="IPR001932">
    <property type="entry name" value="PPM-type_phosphatase-like_dom"/>
</dbReference>
<evidence type="ECO:0000256" key="2">
    <source>
        <dbReference type="SAM" id="MobiDB-lite"/>
    </source>
</evidence>
<feature type="compositionally biased region" description="Low complexity" evidence="2">
    <location>
        <begin position="678"/>
        <end position="701"/>
    </location>
</feature>
<feature type="region of interest" description="Disordered" evidence="2">
    <location>
        <begin position="319"/>
        <end position="355"/>
    </location>
</feature>
<dbReference type="PANTHER" id="PTHR43156:SF2">
    <property type="entry name" value="STAGE II SPORULATION PROTEIN E"/>
    <property type="match status" value="1"/>
</dbReference>
<dbReference type="SMART" id="SM00091">
    <property type="entry name" value="PAS"/>
    <property type="match status" value="2"/>
</dbReference>
<dbReference type="Pfam" id="PF08448">
    <property type="entry name" value="PAS_4"/>
    <property type="match status" value="1"/>
</dbReference>
<feature type="compositionally biased region" description="Pro residues" evidence="2">
    <location>
        <begin position="702"/>
        <end position="748"/>
    </location>
</feature>
<dbReference type="SUPFAM" id="SSF55781">
    <property type="entry name" value="GAF domain-like"/>
    <property type="match status" value="1"/>
</dbReference>
<feature type="compositionally biased region" description="Low complexity" evidence="2">
    <location>
        <begin position="610"/>
        <end position="670"/>
    </location>
</feature>
<dbReference type="PROSITE" id="PS50112">
    <property type="entry name" value="PAS"/>
    <property type="match status" value="1"/>
</dbReference>
<dbReference type="GO" id="GO:0016791">
    <property type="term" value="F:phosphatase activity"/>
    <property type="evidence" value="ECO:0007669"/>
    <property type="project" value="TreeGrafter"/>
</dbReference>
<dbReference type="SMART" id="SM00331">
    <property type="entry name" value="PP2C_SIG"/>
    <property type="match status" value="1"/>
</dbReference>
<organism evidence="4 5">
    <name type="scientific">Streptomyces avermitilis</name>
    <dbReference type="NCBI Taxonomy" id="33903"/>
    <lineage>
        <taxon>Bacteria</taxon>
        <taxon>Bacillati</taxon>
        <taxon>Actinomycetota</taxon>
        <taxon>Actinomycetes</taxon>
        <taxon>Kitasatosporales</taxon>
        <taxon>Streptomycetaceae</taxon>
        <taxon>Streptomyces</taxon>
    </lineage>
</organism>
<dbReference type="AlphaFoldDB" id="A0A4D4MGK6"/>
<dbReference type="Gene3D" id="3.60.40.10">
    <property type="entry name" value="PPM-type phosphatase domain"/>
    <property type="match status" value="1"/>
</dbReference>
<dbReference type="Gene3D" id="3.30.450.40">
    <property type="match status" value="1"/>
</dbReference>
<dbReference type="FunFam" id="3.30.450.40:FF:000035">
    <property type="entry name" value="PAS sensor protein"/>
    <property type="match status" value="1"/>
</dbReference>
<name>A0A4D4MGK6_STRAX</name>
<keyword evidence="1" id="KW-0378">Hydrolase</keyword>
<gene>
    <name evidence="4" type="ORF">SAV31267_001340</name>
</gene>
<dbReference type="InterPro" id="IPR035965">
    <property type="entry name" value="PAS-like_dom_sf"/>
</dbReference>
<feature type="region of interest" description="Disordered" evidence="2">
    <location>
        <begin position="597"/>
        <end position="834"/>
    </location>
</feature>
<dbReference type="InterPro" id="IPR013656">
    <property type="entry name" value="PAS_4"/>
</dbReference>
<reference evidence="4 5" key="1">
    <citation type="submission" date="2019-04" db="EMBL/GenBank/DDBJ databases">
        <title>Draft genome sequences of Streptomyces avermitilis ATCC 31267.</title>
        <authorList>
            <person name="Komaki H."/>
            <person name="Tamura T."/>
            <person name="Hosoyama A."/>
        </authorList>
    </citation>
    <scope>NUCLEOTIDE SEQUENCE [LARGE SCALE GENOMIC DNA]</scope>
    <source>
        <strain evidence="4 5">ATCC 31267</strain>
    </source>
</reference>
<dbReference type="InterPro" id="IPR003018">
    <property type="entry name" value="GAF"/>
</dbReference>
<dbReference type="PANTHER" id="PTHR43156">
    <property type="entry name" value="STAGE II SPORULATION PROTEIN E-RELATED"/>
    <property type="match status" value="1"/>
</dbReference>
<dbReference type="InterPro" id="IPR000014">
    <property type="entry name" value="PAS"/>
</dbReference>
<proteinExistence type="predicted"/>
<sequence>MERLPTPAGQQADIPDASPAPACTATATISEQGIVTGWSEGARELLGYTPPQIVGHPAARLLADGTGEQARRETAGRERFSGQVALLHRDGHRLLRNLLAHRRTPQGPQPAEWLVVSAVTAASASPRTPDSQALREWVFSQSPCILAVFDTDLRLVTANTGMESALLLPEEQMRGLRLPEITPGPASEEAETKMRRALETGQTQHMQAYLHPTGVSAQRGWSTTLAPLKDPGGTVRAVCLAAHHRQQEHLARQRMLLLNDAGARIGTTSDIQRTVQELADVAVPRLADFAAVDLLDVPRRGGEPARLPATGPITMHRTALHTTPDNHTSHTSHTSHDGDDGDGGDTHPATPPAAGEKILYPAQSPVAQCLAQGHGALYEADDPALTRWAANDPTAAWTRRQGTHSVMVVPLRAHGTTLGVALFARSHRPEPFEADDLWLAEELTAQTAVHLHNAHRHAREHTTTMTLQRSLLPQKLPDQGALDIATRYLPAGSKAGVGGDWFDVIPLSGARVALVVGDVVGHGIRASATMGRVRTAVRTLADVDLPPDELLTYLDDLVIHLAADEGGGAEGTTETAAGIGTTCLYAVYDPTTRHCTIARAGHPHPPSSPPTATSASSTSPPAPHWAWAASPSKPSKPNSPKAASSPSTPTDSSKPATTTSTKASTKCSTPSPAPPTTSTPSATESSPPCSPTAPTTTSPSSSPAPAPSTPTKSPPSTSPPTPPSSPKHANTPPPNSPPGTSPTPPSPPNSSSANSSPTPSATATHPSNSASSTTTTPSPPKSPTPATPPPTCAAPAPTTKEDAASSSSANSPNAGAPATPHRQNRLDRTNPHPQLILNSAFVGYSGW</sequence>
<accession>A0A4D4MGK6</accession>
<dbReference type="InterPro" id="IPR029016">
    <property type="entry name" value="GAF-like_dom_sf"/>
</dbReference>
<dbReference type="Pfam" id="PF01590">
    <property type="entry name" value="GAF"/>
    <property type="match status" value="1"/>
</dbReference>
<feature type="compositionally biased region" description="Low complexity" evidence="2">
    <location>
        <begin position="793"/>
        <end position="818"/>
    </location>
</feature>
<feature type="region of interest" description="Disordered" evidence="2">
    <location>
        <begin position="1"/>
        <end position="21"/>
    </location>
</feature>
<dbReference type="SUPFAM" id="SSF55785">
    <property type="entry name" value="PYP-like sensor domain (PAS domain)"/>
    <property type="match status" value="2"/>
</dbReference>
<dbReference type="InterPro" id="IPR036457">
    <property type="entry name" value="PPM-type-like_dom_sf"/>
</dbReference>
<evidence type="ECO:0000259" key="3">
    <source>
        <dbReference type="PROSITE" id="PS50112"/>
    </source>
</evidence>
<dbReference type="Pfam" id="PF07228">
    <property type="entry name" value="SpoIIE"/>
    <property type="match status" value="1"/>
</dbReference>
<dbReference type="InterPro" id="IPR052016">
    <property type="entry name" value="Bact_Sigma-Reg"/>
</dbReference>
<comment type="caution">
    <text evidence="4">The sequence shown here is derived from an EMBL/GenBank/DDBJ whole genome shotgun (WGS) entry which is preliminary data.</text>
</comment>
<feature type="domain" description="PAS" evidence="3">
    <location>
        <begin position="29"/>
        <end position="55"/>
    </location>
</feature>
<dbReference type="CDD" id="cd00130">
    <property type="entry name" value="PAS"/>
    <property type="match status" value="1"/>
</dbReference>
<dbReference type="Pfam" id="PF13426">
    <property type="entry name" value="PAS_9"/>
    <property type="match status" value="1"/>
</dbReference>
<feature type="compositionally biased region" description="Low complexity" evidence="2">
    <location>
        <begin position="749"/>
        <end position="776"/>
    </location>
</feature>
<dbReference type="Gene3D" id="3.30.450.20">
    <property type="entry name" value="PAS domain"/>
    <property type="match status" value="2"/>
</dbReference>
<dbReference type="EMBL" id="BJHY01000001">
    <property type="protein sequence ID" value="GDY70649.1"/>
    <property type="molecule type" value="Genomic_DNA"/>
</dbReference>
<evidence type="ECO:0000256" key="1">
    <source>
        <dbReference type="ARBA" id="ARBA00022801"/>
    </source>
</evidence>
<evidence type="ECO:0000313" key="4">
    <source>
        <dbReference type="EMBL" id="GDY70649.1"/>
    </source>
</evidence>
<protein>
    <recommendedName>
        <fullName evidence="3">PAS domain-containing protein</fullName>
    </recommendedName>
</protein>